<feature type="transmembrane region" description="Helical" evidence="2">
    <location>
        <begin position="400"/>
        <end position="428"/>
    </location>
</feature>
<dbReference type="PANTHER" id="PTHR44167:SF24">
    <property type="entry name" value="SERINE_THREONINE-PROTEIN KINASE CHK2"/>
    <property type="match status" value="1"/>
</dbReference>
<evidence type="ECO:0000256" key="1">
    <source>
        <dbReference type="SAM" id="Coils"/>
    </source>
</evidence>
<feature type="domain" description="Protein kinase" evidence="3">
    <location>
        <begin position="15"/>
        <end position="320"/>
    </location>
</feature>
<keyword evidence="2" id="KW-0812">Transmembrane</keyword>
<evidence type="ECO:0000259" key="3">
    <source>
        <dbReference type="PROSITE" id="PS50011"/>
    </source>
</evidence>
<dbReference type="AlphaFoldDB" id="A0A915YHQ1"/>
<evidence type="ECO:0000313" key="4">
    <source>
        <dbReference type="EMBL" id="BDS13260.1"/>
    </source>
</evidence>
<name>A0A915YHQ1_9BACT</name>
<dbReference type="RefSeq" id="WP_264788548.1">
    <property type="nucleotide sequence ID" value="NZ_AP026867.1"/>
</dbReference>
<dbReference type="GO" id="GO:0005524">
    <property type="term" value="F:ATP binding"/>
    <property type="evidence" value="ECO:0007669"/>
    <property type="project" value="InterPro"/>
</dbReference>
<keyword evidence="2" id="KW-1133">Transmembrane helix</keyword>
<dbReference type="SUPFAM" id="SSF56112">
    <property type="entry name" value="Protein kinase-like (PK-like)"/>
    <property type="match status" value="1"/>
</dbReference>
<dbReference type="InterPro" id="IPR000719">
    <property type="entry name" value="Prot_kinase_dom"/>
</dbReference>
<reference evidence="4" key="1">
    <citation type="submission" date="2022-09" db="EMBL/GenBank/DDBJ databases">
        <title>Aureispira anguillicida sp. nov., isolated from Leptocephalus of Japanese eel Anguilla japonica.</title>
        <authorList>
            <person name="Yuasa K."/>
            <person name="Mekata T."/>
            <person name="Ikunari K."/>
        </authorList>
    </citation>
    <scope>NUCLEOTIDE SEQUENCE</scope>
    <source>
        <strain evidence="4">EL160426</strain>
    </source>
</reference>
<gene>
    <name evidence="4" type="ORF">AsAng_0039900</name>
</gene>
<dbReference type="SMART" id="SM00220">
    <property type="entry name" value="S_TKc"/>
    <property type="match status" value="1"/>
</dbReference>
<dbReference type="KEGG" id="aup:AsAng_0039900"/>
<dbReference type="EMBL" id="AP026867">
    <property type="protein sequence ID" value="BDS13260.1"/>
    <property type="molecule type" value="Genomic_DNA"/>
</dbReference>
<feature type="coiled-coil region" evidence="1">
    <location>
        <begin position="764"/>
        <end position="861"/>
    </location>
</feature>
<organism evidence="4 5">
    <name type="scientific">Aureispira anguillae</name>
    <dbReference type="NCBI Taxonomy" id="2864201"/>
    <lineage>
        <taxon>Bacteria</taxon>
        <taxon>Pseudomonadati</taxon>
        <taxon>Bacteroidota</taxon>
        <taxon>Saprospiria</taxon>
        <taxon>Saprospirales</taxon>
        <taxon>Saprospiraceae</taxon>
        <taxon>Aureispira</taxon>
    </lineage>
</organism>
<accession>A0A915YHQ1</accession>
<dbReference type="GO" id="GO:0005737">
    <property type="term" value="C:cytoplasm"/>
    <property type="evidence" value="ECO:0007669"/>
    <property type="project" value="TreeGrafter"/>
</dbReference>
<dbReference type="PANTHER" id="PTHR44167">
    <property type="entry name" value="OVARIAN-SPECIFIC SERINE/THREONINE-PROTEIN KINASE LOK-RELATED"/>
    <property type="match status" value="1"/>
</dbReference>
<protein>
    <recommendedName>
        <fullName evidence="3">Protein kinase domain-containing protein</fullName>
    </recommendedName>
</protein>
<evidence type="ECO:0000313" key="5">
    <source>
        <dbReference type="Proteomes" id="UP001060919"/>
    </source>
</evidence>
<keyword evidence="2" id="KW-0472">Membrane</keyword>
<keyword evidence="5" id="KW-1185">Reference proteome</keyword>
<proteinExistence type="predicted"/>
<dbReference type="Proteomes" id="UP001060919">
    <property type="component" value="Chromosome"/>
</dbReference>
<dbReference type="Gene3D" id="1.10.510.10">
    <property type="entry name" value="Transferase(Phosphotransferase) domain 1"/>
    <property type="match status" value="1"/>
</dbReference>
<dbReference type="InterPro" id="IPR011009">
    <property type="entry name" value="Kinase-like_dom_sf"/>
</dbReference>
<evidence type="ECO:0000256" key="2">
    <source>
        <dbReference type="SAM" id="Phobius"/>
    </source>
</evidence>
<sequence>MANRYKLEYSGTWITLASKPFAGGGEGNLYTIVSPKELSDYVAKIYHPHKLSKTREEKINYLAQYPPLNSTDDRTTHNSVIWVKDALYDNRKFVGFIMPYTSGEKLEILCTPKIPRKLRSEWGRFEFKKSSRAVELRMKLCFNICAAIHQVHAMERYVLVDMKPDNIVIQSNGLVSIVDTDSVEVIEDGKSLFDAPVATPEYTPPEHYEELNYDPTEREEWDRFGLGVILYKLLFGIHPFAASSGPPYEQLTSLHDKIKHGLFVHHPAKKNSFRIIPPPHKAFYQLDRSLQDLFMRCFIDGHHNPELRPSAEEWCAAILLALDDEAAYKRYGHILGGGFKTVRPRFALPSSRVDLPTYSKAADQLVALSKNSEIPKPKLAKPTKQELKEFQVDSLSRGELIALVFFLGMATIIGTPLVGIMLTGFLVYRANKRYEKDPLVLQEETAKKVFHRAEKKFYKQTKKVYNKKRNFQRSVRRIIPKIERYTQKIRKEIKGLKAYLQKQDVEVQALEKKAVEQYQLLNKKYVDQAKSHRVIARIEDGNYNSLTKIRMAINNSHKKAVNQLMKEHPISDAHPSLREGKIAVDTLVKDKRTKISSLIGDKISTLYREQEQAFELLFKDHVKDTDLYRNLPRLWKGKRRMSEHAVEHIKEVLEELNFSSIRQIYSLNAHTGEVMLKDGRKFNIKEFRDHKVILKNLRHWHDETKHQLTFLNQEKVKLKKEYRQKIKALEDEKRIELKGLDRFKKGELQKVKIAVQKVELGKPFSNLQEQHEVVTEYVDELEQAYEAEEKVVLKDYKEVYERIIRQCEAKAESVAEEIKEAQAKLAGYTKNINHPKVQKSYRALEQELTELQQLLPKLEASSFELKKYKNINFNNYLQALMTGKH</sequence>
<dbReference type="PROSITE" id="PS50011">
    <property type="entry name" value="PROTEIN_KINASE_DOM"/>
    <property type="match status" value="1"/>
</dbReference>
<keyword evidence="1" id="KW-0175">Coiled coil</keyword>
<dbReference type="Pfam" id="PF00069">
    <property type="entry name" value="Pkinase"/>
    <property type="match status" value="1"/>
</dbReference>
<feature type="coiled-coil region" evidence="1">
    <location>
        <begin position="701"/>
        <end position="739"/>
    </location>
</feature>
<dbReference type="GO" id="GO:0004674">
    <property type="term" value="F:protein serine/threonine kinase activity"/>
    <property type="evidence" value="ECO:0007669"/>
    <property type="project" value="TreeGrafter"/>
</dbReference>